<dbReference type="GO" id="GO:0001510">
    <property type="term" value="P:RNA methylation"/>
    <property type="evidence" value="ECO:0007669"/>
    <property type="project" value="InterPro"/>
</dbReference>
<dbReference type="Pfam" id="PF01189">
    <property type="entry name" value="Methyltr_RsmB-F"/>
    <property type="match status" value="1"/>
</dbReference>
<organism evidence="7 8">
    <name type="scientific">Roseinatronobacter bogoriensis subsp. barguzinensis</name>
    <dbReference type="NCBI Taxonomy" id="441209"/>
    <lineage>
        <taxon>Bacteria</taxon>
        <taxon>Pseudomonadati</taxon>
        <taxon>Pseudomonadota</taxon>
        <taxon>Alphaproteobacteria</taxon>
        <taxon>Rhodobacterales</taxon>
        <taxon>Paracoccaceae</taxon>
        <taxon>Roseinatronobacter</taxon>
    </lineage>
</organism>
<dbReference type="Gene3D" id="3.40.50.150">
    <property type="entry name" value="Vaccinia Virus protein VP39"/>
    <property type="match status" value="1"/>
</dbReference>
<dbReference type="PANTHER" id="PTHR22807:SF53">
    <property type="entry name" value="RIBOSOMAL RNA SMALL SUBUNIT METHYLTRANSFERASE B-RELATED"/>
    <property type="match status" value="1"/>
</dbReference>
<evidence type="ECO:0000313" key="8">
    <source>
        <dbReference type="Proteomes" id="UP000228948"/>
    </source>
</evidence>
<name>A0A2K8K8Y7_9RHOB</name>
<dbReference type="AlphaFoldDB" id="A0A2K8K8Y7"/>
<accession>A0A2K8K8Y7</accession>
<feature type="binding site" evidence="5">
    <location>
        <position position="248"/>
    </location>
    <ligand>
        <name>S-adenosyl-L-methionine</name>
        <dbReference type="ChEBI" id="CHEBI:59789"/>
    </ligand>
</feature>
<dbReference type="PANTHER" id="PTHR22807">
    <property type="entry name" value="NOP2 YEAST -RELATED NOL1/NOP2/FMU SUN DOMAIN-CONTAINING"/>
    <property type="match status" value="1"/>
</dbReference>
<evidence type="ECO:0000256" key="4">
    <source>
        <dbReference type="ARBA" id="ARBA00022884"/>
    </source>
</evidence>
<proteinExistence type="inferred from homology"/>
<feature type="active site" description="Nucleophile" evidence="5">
    <location>
        <position position="337"/>
    </location>
</feature>
<evidence type="ECO:0000313" key="7">
    <source>
        <dbReference type="EMBL" id="ATX65917.1"/>
    </source>
</evidence>
<evidence type="ECO:0000256" key="1">
    <source>
        <dbReference type="ARBA" id="ARBA00022603"/>
    </source>
</evidence>
<dbReference type="InterPro" id="IPR023267">
    <property type="entry name" value="RCMT"/>
</dbReference>
<sequence length="385" mass="41686">MTPAARFQAAAEILDQFLSGMPAEQCLTRWARNSRYAGSKDRAAIRDIVYDALRCKRSYAHLGGAETGRGLVLGALRSRGADPTQYFTGERHAPSALTPLEATYTPAPMPELVALDCPDWLAPDMKTSLGTDLAPVLESLRQRAPVFLRVNLARISREHAIAQLAQDGIGALPHLLAPTALEVIDNPRAIQRSRPYLDGLVELQDAASQAVISELPDVQNQTVLDYCAGGGGKALALAALGAKVTAHDANPARMQDLPNRAARAGAKIALSEQPEGKFDLVLTDVPCSGSGSWRRSPAGKWSLTRNALDQLHLAQMQILDNARLHTRPDGWLAYVTCSMLKSENQLQIANFLDRAPEFELVKERQLTPLEGGDGFYLALLKARAA</sequence>
<dbReference type="InterPro" id="IPR029063">
    <property type="entry name" value="SAM-dependent_MTases_sf"/>
</dbReference>
<dbReference type="InterPro" id="IPR001678">
    <property type="entry name" value="MeTrfase_RsmB-F_NOP2_dom"/>
</dbReference>
<keyword evidence="2 5" id="KW-0808">Transferase</keyword>
<evidence type="ECO:0000256" key="2">
    <source>
        <dbReference type="ARBA" id="ARBA00022679"/>
    </source>
</evidence>
<dbReference type="InterPro" id="IPR049560">
    <property type="entry name" value="MeTrfase_RsmB-F_NOP2_cat"/>
</dbReference>
<protein>
    <submittedName>
        <fullName evidence="7">SAM-dependent methyltransferase</fullName>
    </submittedName>
</protein>
<gene>
    <name evidence="7" type="ORF">BG454_08815</name>
</gene>
<dbReference type="Gene3D" id="3.30.70.1170">
    <property type="entry name" value="Sun protein, domain 3"/>
    <property type="match status" value="1"/>
</dbReference>
<dbReference type="EMBL" id="CP024899">
    <property type="protein sequence ID" value="ATX65917.1"/>
    <property type="molecule type" value="Genomic_DNA"/>
</dbReference>
<dbReference type="Proteomes" id="UP000228948">
    <property type="component" value="Chromosome"/>
</dbReference>
<comment type="caution">
    <text evidence="5">Lacks conserved residue(s) required for the propagation of feature annotation.</text>
</comment>
<evidence type="ECO:0000256" key="3">
    <source>
        <dbReference type="ARBA" id="ARBA00022691"/>
    </source>
</evidence>
<dbReference type="PRINTS" id="PR02008">
    <property type="entry name" value="RCMTFAMILY"/>
</dbReference>
<keyword evidence="4 5" id="KW-0694">RNA-binding</keyword>
<dbReference type="GO" id="GO:0008173">
    <property type="term" value="F:RNA methyltransferase activity"/>
    <property type="evidence" value="ECO:0007669"/>
    <property type="project" value="InterPro"/>
</dbReference>
<dbReference type="RefSeq" id="WP_071480455.1">
    <property type="nucleotide sequence ID" value="NZ_CP024899.1"/>
</dbReference>
<keyword evidence="3 5" id="KW-0949">S-adenosyl-L-methionine</keyword>
<feature type="domain" description="SAM-dependent MTase RsmB/NOP-type" evidence="6">
    <location>
        <begin position="136"/>
        <end position="385"/>
    </location>
</feature>
<dbReference type="KEGG" id="rbg:BG454_08815"/>
<dbReference type="PROSITE" id="PS51686">
    <property type="entry name" value="SAM_MT_RSMB_NOP"/>
    <property type="match status" value="1"/>
</dbReference>
<reference evidence="7 8" key="1">
    <citation type="submission" date="2017-11" db="EMBL/GenBank/DDBJ databases">
        <title>Revised Sequence and Annotation of the Rhodobaca barguzinensis strain alga05 Genome.</title>
        <authorList>
            <person name="Kopejtka K."/>
            <person name="Tomasch J.M."/>
            <person name="Bunk B."/>
            <person name="Koblizek M."/>
        </authorList>
    </citation>
    <scope>NUCLEOTIDE SEQUENCE [LARGE SCALE GENOMIC DNA]</scope>
    <source>
        <strain evidence="8">alga05</strain>
    </source>
</reference>
<keyword evidence="1 5" id="KW-0489">Methyltransferase</keyword>
<dbReference type="STRING" id="441209.GCA_001870665_01540"/>
<keyword evidence="8" id="KW-1185">Reference proteome</keyword>
<comment type="similarity">
    <text evidence="5">Belongs to the class I-like SAM-binding methyltransferase superfamily. RsmB/NOP family.</text>
</comment>
<dbReference type="Pfam" id="PF22458">
    <property type="entry name" value="RsmF-B_ferredox"/>
    <property type="match status" value="1"/>
</dbReference>
<dbReference type="InterPro" id="IPR054728">
    <property type="entry name" value="RsmB-like_ferredoxin"/>
</dbReference>
<evidence type="ECO:0000256" key="5">
    <source>
        <dbReference type="PROSITE-ProRule" id="PRU01023"/>
    </source>
</evidence>
<evidence type="ECO:0000259" key="6">
    <source>
        <dbReference type="PROSITE" id="PS51686"/>
    </source>
</evidence>
<dbReference type="GO" id="GO:0003723">
    <property type="term" value="F:RNA binding"/>
    <property type="evidence" value="ECO:0007669"/>
    <property type="project" value="UniProtKB-UniRule"/>
</dbReference>
<dbReference type="SUPFAM" id="SSF53335">
    <property type="entry name" value="S-adenosyl-L-methionine-dependent methyltransferases"/>
    <property type="match status" value="1"/>
</dbReference>
<dbReference type="OrthoDB" id="9810297at2"/>
<feature type="binding site" evidence="5">
    <location>
        <position position="284"/>
    </location>
    <ligand>
        <name>S-adenosyl-L-methionine</name>
        <dbReference type="ChEBI" id="CHEBI:59789"/>
    </ligand>
</feature>